<gene>
    <name evidence="10" type="primary">Shank3</name>
</gene>
<feature type="compositionally biased region" description="Polar residues" evidence="6">
    <location>
        <begin position="1092"/>
        <end position="1118"/>
    </location>
</feature>
<dbReference type="GO" id="GO:0030160">
    <property type="term" value="F:synaptic receptor adaptor activity"/>
    <property type="evidence" value="ECO:0007669"/>
    <property type="project" value="TreeGrafter"/>
</dbReference>
<feature type="region of interest" description="Disordered" evidence="6">
    <location>
        <begin position="888"/>
        <end position="942"/>
    </location>
</feature>
<feature type="compositionally biased region" description="Pro residues" evidence="6">
    <location>
        <begin position="1323"/>
        <end position="1332"/>
    </location>
</feature>
<dbReference type="InterPro" id="IPR036028">
    <property type="entry name" value="SH3-like_dom_sf"/>
</dbReference>
<comment type="subcellular location">
    <subcellularLocation>
        <location evidence="3">Postsynaptic density</location>
    </subcellularLocation>
</comment>
<dbReference type="GO" id="GO:0014069">
    <property type="term" value="C:postsynaptic density"/>
    <property type="evidence" value="ECO:0007669"/>
    <property type="project" value="UniProtKB-SubCell"/>
</dbReference>
<proteinExistence type="evidence at transcript level"/>
<feature type="region of interest" description="Disordered" evidence="6">
    <location>
        <begin position="110"/>
        <end position="162"/>
    </location>
</feature>
<protein>
    <submittedName>
        <fullName evidence="10">SH3 and multiple ankyrin repeat domains protein 3-like</fullName>
    </submittedName>
</protein>
<dbReference type="Pfam" id="PF00595">
    <property type="entry name" value="PDZ"/>
    <property type="match status" value="1"/>
</dbReference>
<dbReference type="InterPro" id="IPR001478">
    <property type="entry name" value="PDZ"/>
</dbReference>
<feature type="repeat" description="ANK" evidence="4">
    <location>
        <begin position="370"/>
        <end position="402"/>
    </location>
</feature>
<dbReference type="SMART" id="SM00454">
    <property type="entry name" value="SAM"/>
    <property type="match status" value="1"/>
</dbReference>
<evidence type="ECO:0000256" key="1">
    <source>
        <dbReference type="ARBA" id="ARBA00022443"/>
    </source>
</evidence>
<dbReference type="Pfam" id="PF00536">
    <property type="entry name" value="SAM_1"/>
    <property type="match status" value="1"/>
</dbReference>
<dbReference type="InterPro" id="IPR051569">
    <property type="entry name" value="SHANK"/>
</dbReference>
<dbReference type="SMART" id="SM00326">
    <property type="entry name" value="SH3"/>
    <property type="match status" value="1"/>
</dbReference>
<evidence type="ECO:0000259" key="8">
    <source>
        <dbReference type="PROSITE" id="PS50105"/>
    </source>
</evidence>
<feature type="compositionally biased region" description="Basic and acidic residues" evidence="6">
    <location>
        <begin position="1082"/>
        <end position="1091"/>
    </location>
</feature>
<feature type="compositionally biased region" description="Basic and acidic residues" evidence="6">
    <location>
        <begin position="1305"/>
        <end position="1314"/>
    </location>
</feature>
<feature type="compositionally biased region" description="Low complexity" evidence="6">
    <location>
        <begin position="1258"/>
        <end position="1283"/>
    </location>
</feature>
<dbReference type="SUPFAM" id="SSF50044">
    <property type="entry name" value="SH3-domain"/>
    <property type="match status" value="1"/>
</dbReference>
<evidence type="ECO:0000313" key="10">
    <source>
        <dbReference type="EMBL" id="CAB3266051.1"/>
    </source>
</evidence>
<evidence type="ECO:0000256" key="2">
    <source>
        <dbReference type="ARBA" id="ARBA00023018"/>
    </source>
</evidence>
<dbReference type="Gene3D" id="1.10.150.50">
    <property type="entry name" value="Transcription Factor, Ets-1"/>
    <property type="match status" value="1"/>
</dbReference>
<dbReference type="Pfam" id="PF12796">
    <property type="entry name" value="Ank_2"/>
    <property type="match status" value="2"/>
</dbReference>
<dbReference type="PROSITE" id="PS50002">
    <property type="entry name" value="SH3"/>
    <property type="match status" value="1"/>
</dbReference>
<keyword evidence="2" id="KW-0770">Synapse</keyword>
<dbReference type="SUPFAM" id="SSF48403">
    <property type="entry name" value="Ankyrin repeat"/>
    <property type="match status" value="1"/>
</dbReference>
<dbReference type="InterPro" id="IPR036770">
    <property type="entry name" value="Ankyrin_rpt-contain_sf"/>
</dbReference>
<dbReference type="GO" id="GO:0045211">
    <property type="term" value="C:postsynaptic membrane"/>
    <property type="evidence" value="ECO:0007669"/>
    <property type="project" value="TreeGrafter"/>
</dbReference>
<dbReference type="SMART" id="SM00248">
    <property type="entry name" value="ANK"/>
    <property type="match status" value="5"/>
</dbReference>
<name>A0A6F9DSA3_9ASCI</name>
<feature type="region of interest" description="Disordered" evidence="6">
    <location>
        <begin position="566"/>
        <end position="631"/>
    </location>
</feature>
<dbReference type="GO" id="GO:0035255">
    <property type="term" value="F:ionotropic glutamate receptor binding"/>
    <property type="evidence" value="ECO:0007669"/>
    <property type="project" value="TreeGrafter"/>
</dbReference>
<dbReference type="SUPFAM" id="SSF47769">
    <property type="entry name" value="SAM/Pointed domain"/>
    <property type="match status" value="1"/>
</dbReference>
<dbReference type="InterPro" id="IPR002110">
    <property type="entry name" value="Ankyrin_rpt"/>
</dbReference>
<feature type="compositionally biased region" description="Polar residues" evidence="6">
    <location>
        <begin position="1480"/>
        <end position="1491"/>
    </location>
</feature>
<dbReference type="Gene3D" id="2.30.42.10">
    <property type="match status" value="1"/>
</dbReference>
<feature type="region of interest" description="Disordered" evidence="6">
    <location>
        <begin position="537"/>
        <end position="556"/>
    </location>
</feature>
<feature type="compositionally biased region" description="Pro residues" evidence="6">
    <location>
        <begin position="1381"/>
        <end position="1398"/>
    </location>
</feature>
<dbReference type="PROSITE" id="PS50105">
    <property type="entry name" value="SAM_DOMAIN"/>
    <property type="match status" value="1"/>
</dbReference>
<dbReference type="GO" id="GO:0043197">
    <property type="term" value="C:dendritic spine"/>
    <property type="evidence" value="ECO:0007669"/>
    <property type="project" value="TreeGrafter"/>
</dbReference>
<feature type="compositionally biased region" description="Low complexity" evidence="6">
    <location>
        <begin position="1155"/>
        <end position="1172"/>
    </location>
</feature>
<dbReference type="EMBL" id="LR790189">
    <property type="protein sequence ID" value="CAB3266051.1"/>
    <property type="molecule type" value="mRNA"/>
</dbReference>
<evidence type="ECO:0000259" key="7">
    <source>
        <dbReference type="PROSITE" id="PS50002"/>
    </source>
</evidence>
<dbReference type="PROSITE" id="PS50106">
    <property type="entry name" value="PDZ"/>
    <property type="match status" value="1"/>
</dbReference>
<evidence type="ECO:0000256" key="4">
    <source>
        <dbReference type="PROSITE-ProRule" id="PRU00023"/>
    </source>
</evidence>
<feature type="compositionally biased region" description="Polar residues" evidence="6">
    <location>
        <begin position="907"/>
        <end position="922"/>
    </location>
</feature>
<keyword evidence="1 5" id="KW-0728">SH3 domain</keyword>
<dbReference type="InterPro" id="IPR036034">
    <property type="entry name" value="PDZ_sf"/>
</dbReference>
<dbReference type="InterPro" id="IPR001660">
    <property type="entry name" value="SAM"/>
</dbReference>
<dbReference type="InterPro" id="IPR013761">
    <property type="entry name" value="SAM/pointed_sf"/>
</dbReference>
<dbReference type="PANTHER" id="PTHR24135">
    <property type="entry name" value="SH3 AND MULTIPLE ANKYRIN REPEAT DOMAINS PROTEIN"/>
    <property type="match status" value="1"/>
</dbReference>
<feature type="compositionally biased region" description="Acidic residues" evidence="6">
    <location>
        <begin position="117"/>
        <end position="134"/>
    </location>
</feature>
<feature type="region of interest" description="Disordered" evidence="6">
    <location>
        <begin position="1460"/>
        <end position="1577"/>
    </location>
</feature>
<feature type="compositionally biased region" description="Polar residues" evidence="6">
    <location>
        <begin position="1407"/>
        <end position="1431"/>
    </location>
</feature>
<feature type="compositionally biased region" description="Low complexity" evidence="6">
    <location>
        <begin position="1549"/>
        <end position="1571"/>
    </location>
</feature>
<feature type="region of interest" description="Disordered" evidence="6">
    <location>
        <begin position="1193"/>
        <end position="1447"/>
    </location>
</feature>
<feature type="domain" description="SH3" evidence="7">
    <location>
        <begin position="664"/>
        <end position="727"/>
    </location>
</feature>
<feature type="region of interest" description="Disordered" evidence="6">
    <location>
        <begin position="1032"/>
        <end position="1177"/>
    </location>
</feature>
<dbReference type="SMART" id="SM00228">
    <property type="entry name" value="PDZ"/>
    <property type="match status" value="1"/>
</dbReference>
<dbReference type="Gene3D" id="1.25.40.20">
    <property type="entry name" value="Ankyrin repeat-containing domain"/>
    <property type="match status" value="1"/>
</dbReference>
<evidence type="ECO:0000256" key="5">
    <source>
        <dbReference type="PROSITE-ProRule" id="PRU00192"/>
    </source>
</evidence>
<accession>A0A6F9DSA3</accession>
<organism evidence="10">
    <name type="scientific">Phallusia mammillata</name>
    <dbReference type="NCBI Taxonomy" id="59560"/>
    <lineage>
        <taxon>Eukaryota</taxon>
        <taxon>Metazoa</taxon>
        <taxon>Chordata</taxon>
        <taxon>Tunicata</taxon>
        <taxon>Ascidiacea</taxon>
        <taxon>Phlebobranchia</taxon>
        <taxon>Ascidiidae</taxon>
        <taxon>Phallusia</taxon>
    </lineage>
</organism>
<evidence type="ECO:0000256" key="6">
    <source>
        <dbReference type="SAM" id="MobiDB-lite"/>
    </source>
</evidence>
<dbReference type="InterPro" id="IPR001452">
    <property type="entry name" value="SH3_domain"/>
</dbReference>
<dbReference type="SUPFAM" id="SSF50156">
    <property type="entry name" value="PDZ domain-like"/>
    <property type="match status" value="1"/>
</dbReference>
<feature type="compositionally biased region" description="Polar residues" evidence="6">
    <location>
        <begin position="1143"/>
        <end position="1154"/>
    </location>
</feature>
<dbReference type="PANTHER" id="PTHR24135:SF28">
    <property type="entry name" value="LD13733P"/>
    <property type="match status" value="1"/>
</dbReference>
<dbReference type="Gene3D" id="2.30.30.40">
    <property type="entry name" value="SH3 Domains"/>
    <property type="match status" value="1"/>
</dbReference>
<keyword evidence="4" id="KW-0040">ANK repeat</keyword>
<feature type="compositionally biased region" description="Polar residues" evidence="6">
    <location>
        <begin position="616"/>
        <end position="625"/>
    </location>
</feature>
<feature type="repeat" description="ANK" evidence="4">
    <location>
        <begin position="479"/>
        <end position="511"/>
    </location>
</feature>
<feature type="domain" description="SAM" evidence="8">
    <location>
        <begin position="1581"/>
        <end position="1643"/>
    </location>
</feature>
<feature type="domain" description="PDZ" evidence="9">
    <location>
        <begin position="792"/>
        <end position="885"/>
    </location>
</feature>
<dbReference type="Pfam" id="PF07653">
    <property type="entry name" value="SH3_2"/>
    <property type="match status" value="1"/>
</dbReference>
<sequence>MSSFVGMRSATSELDISRNYNNNVTGARLLRQKSNTSLRNISMFSRTDKPIDDCTRQATSTDAEWESRHRRLTNVNSNNNHSLRSIATTVPQSPDYRTLLMMRRPMSKVPRRYSDYDSCDSNESDDEYPDELPDNGETACVSRASNASTNSNTSQGSLIIDSPLPHLLNDEHEAPEPDKFLTDAGSSDNRVLLKISVTEQKLTKCLRVDISETAWTAKQRIIQTLAKKLLDPFNYGLYCKKLGRFLLDHKPLSEYVEAGSVAAYELRYKRRVFHQIMRSPKESRQLLKMQSSSKRKELMTHVRQRNTDKIHTMIRKGVDPNFHASSSEETPLTLASIATANSEGGFDRSCSPVIMALVGGGAHLDFRNRKGMTPVHAAARSGNLSALKTLLDLGASPDVIDNRDLSPVYHCGLIGSRVECLIVLLQNGADLSCVDSQGWTILHQVCRYGRLAHLKAILESVDQNSLDGTAALVNARNATGNTPLHICALYNEEMCLRTLFKHGADSSLPNYANQDACQVAVVAGNVELAKLIQKLAEEPPTNDDNEGKSASRVASGESVLARLDSSALAPPVDDPTSVFQPQEYHTTTDGQDLSVQRPTTLQLSPTKDRELPPYPTVSTNHTLRSPSRDTSRPVALTVVRQLSDATPRIDGDSGRVEVLNSNDQYDLLFIACQDYVAQNPREISLTIGDLVTVSSDGGIYQVEGYCCGKVGSDVGIFPLDCVQAVKLRRSKPSYGGTLSAAETNKNSSSKISELSEENVMRQQNSTSSLSASNISNPMISTSNPDVFHQIFDVVLKKGADGYGFVLRGAKSEGPIEKFAATPEYPALQYLESVENGSNAHRVGLRAGHYILKINDKDVSCIGHRQIVDTIRCAGDPLRMRVANVVVRNEHQNGKEKGSVSDDVRSEASCSTGSSIDLPFTTSPKHKHNPSTSSVGGDRLSRSGSIGSAIGKLDSVLALEEISDVSDPDDNKHTATLRRRPVSRRVRTQELQEIFRRQEILIRAGNPPQAVRPRESQSLSAATSQKLIRVLPPKLPAGQNAESDVVVEDMSRNGSTSPVHPATVALHQHNPKPHVASTFGHNKYMDNNHTEHTNSQPRTIGPSHSLNRQTSTPVLSVTSRKPPPAPPQRRNSKLTGSIREDPTQKSGTSAPPVSGTSFARTPSPSPTTTHPQSFGSVRTTPVIKQPLRPEMSGFAAAIAAAAQRRTSDSSQDGGIPTATTPTGHKGPSVAPKPKPERKPEVTQPKVNKTVEQQPPPVSSSPSPALALALAAKKATAQQTSAASSGGKVESTNLVKPSSFSNALRRASGEEKRSEALQRSGTPVTLPPPPPTPPSDTGGKSPNYILPPPPTYEHHDTPNSSNYDQMLSLPPPPDAMLNSPSPSDIPPPSAFTGSLPPPSAPSKFKDQSNHSAISSEGYTNTSVNGVDSVSNADSGVDDIGPARHMHNDGKTNIETISVVSSHSTISSEDGSDVGVSLCYDSKPNTESNGTSGNMYLDVLRKNKHSSEAPSKTVAGLTKVQFGGLPTPATHPKPAKPAVEKTPPQNEVSQSEPAKVTPAAPPVAVTEAKPAAKPSYEGKSVTSWTVDEVSAWLQDLGLGQYVDAFAENEIDGSHLPELGKDELQELGIKRMGHRLSIERSLKKLGQ</sequence>
<reference evidence="10" key="1">
    <citation type="submission" date="2020-04" db="EMBL/GenBank/DDBJ databases">
        <authorList>
            <person name="Neveu A P."/>
        </authorList>
    </citation>
    <scope>NUCLEOTIDE SEQUENCE</scope>
    <source>
        <tissue evidence="10">Whole embryo</tissue>
    </source>
</reference>
<dbReference type="PROSITE" id="PS50297">
    <property type="entry name" value="ANK_REP_REGION"/>
    <property type="match status" value="2"/>
</dbReference>
<dbReference type="PROSITE" id="PS50088">
    <property type="entry name" value="ANK_REPEAT"/>
    <property type="match status" value="2"/>
</dbReference>
<feature type="compositionally biased region" description="Polar residues" evidence="6">
    <location>
        <begin position="1207"/>
        <end position="1221"/>
    </location>
</feature>
<feature type="compositionally biased region" description="Low complexity" evidence="6">
    <location>
        <begin position="144"/>
        <end position="154"/>
    </location>
</feature>
<evidence type="ECO:0000256" key="3">
    <source>
        <dbReference type="ARBA" id="ARBA00034105"/>
    </source>
</evidence>
<feature type="compositionally biased region" description="Basic and acidic residues" evidence="6">
    <location>
        <begin position="888"/>
        <end position="905"/>
    </location>
</feature>
<feature type="compositionally biased region" description="Polar residues" evidence="6">
    <location>
        <begin position="1288"/>
        <end position="1300"/>
    </location>
</feature>
<feature type="compositionally biased region" description="Polar residues" evidence="6">
    <location>
        <begin position="577"/>
        <end position="605"/>
    </location>
</feature>
<evidence type="ECO:0000259" key="9">
    <source>
        <dbReference type="PROSITE" id="PS50106"/>
    </source>
</evidence>